<gene>
    <name evidence="1" type="ORF">QR685DRAFT_547040</name>
</gene>
<comment type="caution">
    <text evidence="1">The sequence shown here is derived from an EMBL/GenBank/DDBJ whole genome shotgun (WGS) entry which is preliminary data.</text>
</comment>
<proteinExistence type="predicted"/>
<organism evidence="1 2">
    <name type="scientific">Neurospora intermedia</name>
    <dbReference type="NCBI Taxonomy" id="5142"/>
    <lineage>
        <taxon>Eukaryota</taxon>
        <taxon>Fungi</taxon>
        <taxon>Dikarya</taxon>
        <taxon>Ascomycota</taxon>
        <taxon>Pezizomycotina</taxon>
        <taxon>Sordariomycetes</taxon>
        <taxon>Sordariomycetidae</taxon>
        <taxon>Sordariales</taxon>
        <taxon>Sordariaceae</taxon>
        <taxon>Neurospora</taxon>
    </lineage>
</organism>
<dbReference type="Proteomes" id="UP001451303">
    <property type="component" value="Unassembled WGS sequence"/>
</dbReference>
<reference evidence="1 2" key="1">
    <citation type="submission" date="2023-09" db="EMBL/GenBank/DDBJ databases">
        <title>Multi-omics analysis of a traditional fermented food reveals byproduct-associated fungal strains for waste-to-food upcycling.</title>
        <authorList>
            <consortium name="Lawrence Berkeley National Laboratory"/>
            <person name="Rekdal V.M."/>
            <person name="Villalobos-Escobedo J.M."/>
            <person name="Rodriguez-Valeron N."/>
            <person name="Garcia M.O."/>
            <person name="Vasquez D.P."/>
            <person name="Damayanti I."/>
            <person name="Sorensen P.M."/>
            <person name="Baidoo E.E."/>
            <person name="De Carvalho A.C."/>
            <person name="Riley R."/>
            <person name="Lipzen A."/>
            <person name="He G."/>
            <person name="Yan M."/>
            <person name="Haridas S."/>
            <person name="Daum C."/>
            <person name="Yoshinaga Y."/>
            <person name="Ng V."/>
            <person name="Grigoriev I.V."/>
            <person name="Munk R."/>
            <person name="Nuraida L."/>
            <person name="Wijaya C.H."/>
            <person name="Morales P.-C."/>
            <person name="Keasling J.D."/>
        </authorList>
    </citation>
    <scope>NUCLEOTIDE SEQUENCE [LARGE SCALE GENOMIC DNA]</scope>
    <source>
        <strain evidence="1 2">FGSC 2613</strain>
    </source>
</reference>
<dbReference type="EMBL" id="JAVLET010000010">
    <property type="protein sequence ID" value="KAL0467052.1"/>
    <property type="molecule type" value="Genomic_DNA"/>
</dbReference>
<accession>A0ABR3D416</accession>
<sequence length="264" mass="30479">MNPTNNVAESLRRLEEEVEQRQSILRLINLPDKTAEKSYTDKAQLLNGLHAVQQLELLESELLGNFSIDQFGRIQVHTPDLLCKSFAREFIHVRKVREARSILMSLVKELLHDIKEIWGAEGPRYPENFPWFTLLWGVQELADSDHPIPENLLDNTAEIIDTFCHKIQGMKVLAQKTLLEITLLEIRSVRIDDICHAFGLREDDWRTIEAHLLRGDRPSLETFVEGRVSLSGKLEKFLQTASRVRSILENDRVLFIFGFNPELS</sequence>
<protein>
    <submittedName>
        <fullName evidence="1">Uncharacterized protein</fullName>
    </submittedName>
</protein>
<keyword evidence="2" id="KW-1185">Reference proteome</keyword>
<evidence type="ECO:0000313" key="2">
    <source>
        <dbReference type="Proteomes" id="UP001451303"/>
    </source>
</evidence>
<evidence type="ECO:0000313" key="1">
    <source>
        <dbReference type="EMBL" id="KAL0467052.1"/>
    </source>
</evidence>
<name>A0ABR3D416_NEUIN</name>